<keyword evidence="3" id="KW-0813">Transport</keyword>
<keyword evidence="2" id="KW-0964">Secreted</keyword>
<dbReference type="GO" id="GO:0008200">
    <property type="term" value="F:ion channel inhibitor activity"/>
    <property type="evidence" value="ECO:0007669"/>
    <property type="project" value="InterPro"/>
</dbReference>
<reference evidence="3" key="1">
    <citation type="submission" date="2013-09" db="EMBL/GenBank/DDBJ databases">
        <title>Variability of potassium channel blockers in Mesobuthus eupeus.</title>
        <authorList>
            <person name="Kuzmenkov A.I."/>
            <person name="Vassilevski A.A."/>
            <person name="Grishin E.V."/>
        </authorList>
    </citation>
    <scope>NUCLEOTIDE SEQUENCE</scope>
</reference>
<dbReference type="EMBL" id="KF612489">
    <property type="protein sequence ID" value="AIL48747.1"/>
    <property type="molecule type" value="mRNA"/>
</dbReference>
<dbReference type="AlphaFoldDB" id="A0A088D9S3"/>
<dbReference type="PROSITE" id="PS01138">
    <property type="entry name" value="SCORP_SHORT_TOXIN"/>
    <property type="match status" value="1"/>
</dbReference>
<dbReference type="GO" id="GO:0005576">
    <property type="term" value="C:extracellular region"/>
    <property type="evidence" value="ECO:0007669"/>
    <property type="project" value="UniProtKB-SubCell"/>
</dbReference>
<evidence type="ECO:0000313" key="3">
    <source>
        <dbReference type="EMBL" id="AIL48747.1"/>
    </source>
</evidence>
<keyword evidence="3" id="KW-0407">Ion channel</keyword>
<dbReference type="Pfam" id="PF00451">
    <property type="entry name" value="Toxin_2"/>
    <property type="match status" value="1"/>
</dbReference>
<protein>
    <submittedName>
        <fullName evidence="3">Potassium channel blocker pMeKTx8-1</fullName>
    </submittedName>
</protein>
<dbReference type="InterPro" id="IPR036574">
    <property type="entry name" value="Scorpion_toxin-like_sf"/>
</dbReference>
<keyword evidence="3" id="KW-0406">Ion transport</keyword>
<proteinExistence type="evidence at transcript level"/>
<organism evidence="3">
    <name type="scientific">Mesobuthus eupeus</name>
    <name type="common">Lesser Asian scorpion</name>
    <name type="synonym">Buthus eupeus</name>
    <dbReference type="NCBI Taxonomy" id="34648"/>
    <lineage>
        <taxon>Eukaryota</taxon>
        <taxon>Metazoa</taxon>
        <taxon>Ecdysozoa</taxon>
        <taxon>Arthropoda</taxon>
        <taxon>Chelicerata</taxon>
        <taxon>Arachnida</taxon>
        <taxon>Scorpiones</taxon>
        <taxon>Buthida</taxon>
        <taxon>Buthoidea</taxon>
        <taxon>Buthidae</taxon>
        <taxon>Mesobuthus</taxon>
    </lineage>
</organism>
<name>A0A088D9S3_MESEU</name>
<sequence>MNNYYKIVLIMVAFFAVTITFSNIHVEGIICNLRRCQLSCRSLGLLGKCIGDKCECVKHGK</sequence>
<dbReference type="GO" id="GO:0034220">
    <property type="term" value="P:monoatomic ion transmembrane transport"/>
    <property type="evidence" value="ECO:0007669"/>
    <property type="project" value="UniProtKB-KW"/>
</dbReference>
<evidence type="ECO:0000256" key="1">
    <source>
        <dbReference type="ARBA" id="ARBA00004613"/>
    </source>
</evidence>
<evidence type="ECO:0000256" key="2">
    <source>
        <dbReference type="ARBA" id="ARBA00022525"/>
    </source>
</evidence>
<comment type="subcellular location">
    <subcellularLocation>
        <location evidence="1">Secreted</location>
    </subcellularLocation>
</comment>
<dbReference type="InterPro" id="IPR001947">
    <property type="entry name" value="Scorpion_toxinS_K_inh"/>
</dbReference>
<dbReference type="SUPFAM" id="SSF57095">
    <property type="entry name" value="Scorpion toxin-like"/>
    <property type="match status" value="1"/>
</dbReference>
<accession>A0A088D9S3</accession>